<feature type="compositionally biased region" description="Polar residues" evidence="1">
    <location>
        <begin position="217"/>
        <end position="233"/>
    </location>
</feature>
<evidence type="ECO:0000313" key="3">
    <source>
        <dbReference type="Proteomes" id="UP000800082"/>
    </source>
</evidence>
<dbReference type="RefSeq" id="XP_033449303.1">
    <property type="nucleotide sequence ID" value="XM_033594753.1"/>
</dbReference>
<organism evidence="2 3">
    <name type="scientific">Didymella exigua CBS 183.55</name>
    <dbReference type="NCBI Taxonomy" id="1150837"/>
    <lineage>
        <taxon>Eukaryota</taxon>
        <taxon>Fungi</taxon>
        <taxon>Dikarya</taxon>
        <taxon>Ascomycota</taxon>
        <taxon>Pezizomycotina</taxon>
        <taxon>Dothideomycetes</taxon>
        <taxon>Pleosporomycetidae</taxon>
        <taxon>Pleosporales</taxon>
        <taxon>Pleosporineae</taxon>
        <taxon>Didymellaceae</taxon>
        <taxon>Didymella</taxon>
    </lineage>
</organism>
<name>A0A6A5RKW5_9PLEO</name>
<dbReference type="AlphaFoldDB" id="A0A6A5RKW5"/>
<reference evidence="2" key="1">
    <citation type="journal article" date="2020" name="Stud. Mycol.">
        <title>101 Dothideomycetes genomes: a test case for predicting lifestyles and emergence of pathogens.</title>
        <authorList>
            <person name="Haridas S."/>
            <person name="Albert R."/>
            <person name="Binder M."/>
            <person name="Bloem J."/>
            <person name="Labutti K."/>
            <person name="Salamov A."/>
            <person name="Andreopoulos B."/>
            <person name="Baker S."/>
            <person name="Barry K."/>
            <person name="Bills G."/>
            <person name="Bluhm B."/>
            <person name="Cannon C."/>
            <person name="Castanera R."/>
            <person name="Culley D."/>
            <person name="Daum C."/>
            <person name="Ezra D."/>
            <person name="Gonzalez J."/>
            <person name="Henrissat B."/>
            <person name="Kuo A."/>
            <person name="Liang C."/>
            <person name="Lipzen A."/>
            <person name="Lutzoni F."/>
            <person name="Magnuson J."/>
            <person name="Mondo S."/>
            <person name="Nolan M."/>
            <person name="Ohm R."/>
            <person name="Pangilinan J."/>
            <person name="Park H.-J."/>
            <person name="Ramirez L."/>
            <person name="Alfaro M."/>
            <person name="Sun H."/>
            <person name="Tritt A."/>
            <person name="Yoshinaga Y."/>
            <person name="Zwiers L.-H."/>
            <person name="Turgeon B."/>
            <person name="Goodwin S."/>
            <person name="Spatafora J."/>
            <person name="Crous P."/>
            <person name="Grigoriev I."/>
        </authorList>
    </citation>
    <scope>NUCLEOTIDE SEQUENCE</scope>
    <source>
        <strain evidence="2">CBS 183.55</strain>
    </source>
</reference>
<proteinExistence type="predicted"/>
<sequence length="233" mass="25382">MYNANEMMVQAAAVGVDGLAEFNGGTSLSGASWLNNQAKLEQLHELRVMALGNAKIIYGSEKFKFYDVVVAYSAPEAKFAAVLVCNFNEATKILRKEVAACPLAAVRDIVHGLHVDTKYNVGDQLFGQQGGTLRDGVFGLHEWKSAVADSSQDQDDTSSLLRASFSAPAAPRVDRQPYKRSRRDNGRGDYWDRDLGSREPEGRLSPEGTNLAAPIAQNGSHQEVSSTSFWAIE</sequence>
<dbReference type="GeneID" id="54352421"/>
<feature type="compositionally biased region" description="Basic and acidic residues" evidence="1">
    <location>
        <begin position="172"/>
        <end position="204"/>
    </location>
</feature>
<gene>
    <name evidence="2" type="ORF">M421DRAFT_4870</name>
</gene>
<evidence type="ECO:0000256" key="1">
    <source>
        <dbReference type="SAM" id="MobiDB-lite"/>
    </source>
</evidence>
<dbReference type="OrthoDB" id="3741724at2759"/>
<protein>
    <submittedName>
        <fullName evidence="2">Uncharacterized protein</fullName>
    </submittedName>
</protein>
<keyword evidence="3" id="KW-1185">Reference proteome</keyword>
<accession>A0A6A5RKW5</accession>
<dbReference type="EMBL" id="ML978967">
    <property type="protein sequence ID" value="KAF1929055.1"/>
    <property type="molecule type" value="Genomic_DNA"/>
</dbReference>
<evidence type="ECO:0000313" key="2">
    <source>
        <dbReference type="EMBL" id="KAF1929055.1"/>
    </source>
</evidence>
<feature type="region of interest" description="Disordered" evidence="1">
    <location>
        <begin position="158"/>
        <end position="233"/>
    </location>
</feature>
<dbReference type="Proteomes" id="UP000800082">
    <property type="component" value="Unassembled WGS sequence"/>
</dbReference>